<evidence type="ECO:0000313" key="11">
    <source>
        <dbReference type="EMBL" id="MFB9136339.1"/>
    </source>
</evidence>
<dbReference type="RefSeq" id="WP_390194458.1">
    <property type="nucleotide sequence ID" value="NZ_JBHMEP010000005.1"/>
</dbReference>
<dbReference type="Pfam" id="PF01203">
    <property type="entry name" value="T2SSN"/>
    <property type="match status" value="1"/>
</dbReference>
<dbReference type="Proteomes" id="UP001589645">
    <property type="component" value="Unassembled WGS sequence"/>
</dbReference>
<dbReference type="EMBL" id="JBHMEP010000005">
    <property type="protein sequence ID" value="MFB9136339.1"/>
    <property type="molecule type" value="Genomic_DNA"/>
</dbReference>
<protein>
    <recommendedName>
        <fullName evidence="3">Type II secretion system protein N</fullName>
    </recommendedName>
    <alternativeName>
        <fullName evidence="10">General secretion pathway protein N</fullName>
    </alternativeName>
</protein>
<keyword evidence="9" id="KW-0472">Membrane</keyword>
<evidence type="ECO:0000256" key="7">
    <source>
        <dbReference type="ARBA" id="ARBA00022692"/>
    </source>
</evidence>
<proteinExistence type="inferred from homology"/>
<evidence type="ECO:0000256" key="6">
    <source>
        <dbReference type="ARBA" id="ARBA00022519"/>
    </source>
</evidence>
<gene>
    <name evidence="11" type="ORF">ACFFUV_15315</name>
</gene>
<accession>A0ABV5HQ32</accession>
<evidence type="ECO:0000256" key="3">
    <source>
        <dbReference type="ARBA" id="ARBA00021563"/>
    </source>
</evidence>
<evidence type="ECO:0000256" key="9">
    <source>
        <dbReference type="ARBA" id="ARBA00023136"/>
    </source>
</evidence>
<keyword evidence="6" id="KW-0997">Cell inner membrane</keyword>
<evidence type="ECO:0000256" key="8">
    <source>
        <dbReference type="ARBA" id="ARBA00022927"/>
    </source>
</evidence>
<sequence length="251" mass="27823">MKKYLLLGLGLVVIFVASAVAHMPAKVVNWLPLPRELSIEGVSGTVWNGQAQNVAWQGQNYGQLQWNVNAWQLLTADLQAKVRFGRGSDVDMIGRGVVGYRLSGPYAENVVASIPVANALPYLPRLPVPLTLEGQLELTIQSLQYAAPYCHQGEGTLVWNTQQIGSPLGELTTGPIIADISCHDNVIDVKGSQQSAQVSSGFSATMQQNRRYKTNAWFKPEEEFPQQLSEQLKYLRPSRNGQYQFDYNGRF</sequence>
<comment type="caution">
    <text evidence="11">The sequence shown here is derived from an EMBL/GenBank/DDBJ whole genome shotgun (WGS) entry which is preliminary data.</text>
</comment>
<keyword evidence="7" id="KW-0812">Transmembrane</keyword>
<evidence type="ECO:0000256" key="1">
    <source>
        <dbReference type="ARBA" id="ARBA00004533"/>
    </source>
</evidence>
<dbReference type="InterPro" id="IPR022792">
    <property type="entry name" value="T2SS_protein-GspN"/>
</dbReference>
<evidence type="ECO:0000256" key="4">
    <source>
        <dbReference type="ARBA" id="ARBA00022448"/>
    </source>
</evidence>
<keyword evidence="12" id="KW-1185">Reference proteome</keyword>
<organism evidence="11 12">
    <name type="scientific">Vibrio olivae</name>
    <dbReference type="NCBI Taxonomy" id="1243002"/>
    <lineage>
        <taxon>Bacteria</taxon>
        <taxon>Pseudomonadati</taxon>
        <taxon>Pseudomonadota</taxon>
        <taxon>Gammaproteobacteria</taxon>
        <taxon>Vibrionales</taxon>
        <taxon>Vibrionaceae</taxon>
        <taxon>Vibrio</taxon>
    </lineage>
</organism>
<keyword evidence="8" id="KW-0653">Protein transport</keyword>
<keyword evidence="4" id="KW-0813">Transport</keyword>
<evidence type="ECO:0000256" key="5">
    <source>
        <dbReference type="ARBA" id="ARBA00022475"/>
    </source>
</evidence>
<reference evidence="11 12" key="1">
    <citation type="submission" date="2024-09" db="EMBL/GenBank/DDBJ databases">
        <authorList>
            <person name="Sun Q."/>
            <person name="Mori K."/>
        </authorList>
    </citation>
    <scope>NUCLEOTIDE SEQUENCE [LARGE SCALE GENOMIC DNA]</scope>
    <source>
        <strain evidence="11 12">CECT 8064</strain>
    </source>
</reference>
<evidence type="ECO:0000256" key="10">
    <source>
        <dbReference type="ARBA" id="ARBA00030772"/>
    </source>
</evidence>
<comment type="subcellular location">
    <subcellularLocation>
        <location evidence="1">Cell inner membrane</location>
    </subcellularLocation>
</comment>
<evidence type="ECO:0000313" key="12">
    <source>
        <dbReference type="Proteomes" id="UP001589645"/>
    </source>
</evidence>
<evidence type="ECO:0000256" key="2">
    <source>
        <dbReference type="ARBA" id="ARBA00007208"/>
    </source>
</evidence>
<comment type="similarity">
    <text evidence="2">Belongs to the GSP N family.</text>
</comment>
<keyword evidence="5" id="KW-1003">Cell membrane</keyword>
<name>A0ABV5HQ32_9VIBR</name>